<sequence length="118" mass="13042">MENNQPTLVVLTTGKEAFVRANAILQMTLMLKKFRPDMAVEFLALGPGIEILKSNQKNSPQFGQQLQAMRDAGITISVCEQSMQNLGLTADQMFEAQIVRGGQEVAQRLGEGYHVLTF</sequence>
<gene>
    <name evidence="1" type="ORF">BXT84_05825</name>
</gene>
<keyword evidence="2" id="KW-1185">Reference proteome</keyword>
<reference evidence="1 2" key="1">
    <citation type="journal article" date="2019" name="Sci. Rep.">
        <title>Sulfobacillus thermotolerans: new insights into resistance and metabolic capacities of acidophilic chemolithotrophs.</title>
        <authorList>
            <person name="Panyushkina A.E."/>
            <person name="Babenko V.V."/>
            <person name="Nikitina A.S."/>
            <person name="Selezneva O.V."/>
            <person name="Tsaplina I.A."/>
            <person name="Letarova M.A."/>
            <person name="Kostryukova E.S."/>
            <person name="Letarov A.V."/>
        </authorList>
    </citation>
    <scope>NUCLEOTIDE SEQUENCE [LARGE SCALE GENOMIC DNA]</scope>
    <source>
        <strain evidence="1 2">Kr1</strain>
    </source>
</reference>
<dbReference type="Pfam" id="PF02635">
    <property type="entry name" value="DsrE"/>
    <property type="match status" value="1"/>
</dbReference>
<name>A0ABM6RQ46_9FIRM</name>
<dbReference type="Gene3D" id="3.40.1260.10">
    <property type="entry name" value="DsrEFH-like"/>
    <property type="match status" value="1"/>
</dbReference>
<dbReference type="Proteomes" id="UP000325292">
    <property type="component" value="Chromosome"/>
</dbReference>
<dbReference type="SUPFAM" id="SSF75169">
    <property type="entry name" value="DsrEFH-like"/>
    <property type="match status" value="1"/>
</dbReference>
<accession>A0ABM6RQ46</accession>
<evidence type="ECO:0000313" key="2">
    <source>
        <dbReference type="Proteomes" id="UP000325292"/>
    </source>
</evidence>
<organism evidence="1 2">
    <name type="scientific">Sulfobacillus thermotolerans</name>
    <dbReference type="NCBI Taxonomy" id="338644"/>
    <lineage>
        <taxon>Bacteria</taxon>
        <taxon>Bacillati</taxon>
        <taxon>Bacillota</taxon>
        <taxon>Clostridia</taxon>
        <taxon>Eubacteriales</taxon>
        <taxon>Clostridiales Family XVII. Incertae Sedis</taxon>
        <taxon>Sulfobacillus</taxon>
    </lineage>
</organism>
<dbReference type="EMBL" id="CP019454">
    <property type="protein sequence ID" value="AUW93521.1"/>
    <property type="molecule type" value="Genomic_DNA"/>
</dbReference>
<dbReference type="RefSeq" id="WP_173677083.1">
    <property type="nucleotide sequence ID" value="NZ_CP133983.1"/>
</dbReference>
<dbReference type="InterPro" id="IPR003787">
    <property type="entry name" value="Sulphur_relay_DsrE/F-like"/>
</dbReference>
<dbReference type="InterPro" id="IPR027396">
    <property type="entry name" value="DsrEFH-like"/>
</dbReference>
<proteinExistence type="predicted"/>
<evidence type="ECO:0000313" key="1">
    <source>
        <dbReference type="EMBL" id="AUW93521.1"/>
    </source>
</evidence>
<protein>
    <submittedName>
        <fullName evidence="1">Sulfur reductase DrsE</fullName>
    </submittedName>
</protein>